<accession>A0A5B2WUZ0</accession>
<dbReference type="EMBL" id="VUOB01000057">
    <property type="protein sequence ID" value="KAA2255365.1"/>
    <property type="molecule type" value="Genomic_DNA"/>
</dbReference>
<keyword evidence="2" id="KW-1185">Reference proteome</keyword>
<dbReference type="OrthoDB" id="4128649at2"/>
<evidence type="ECO:0000313" key="2">
    <source>
        <dbReference type="Proteomes" id="UP000323454"/>
    </source>
</evidence>
<dbReference type="Proteomes" id="UP000323454">
    <property type="component" value="Unassembled WGS sequence"/>
</dbReference>
<dbReference type="AlphaFoldDB" id="A0A5B2WUZ0"/>
<protein>
    <submittedName>
        <fullName evidence="1">Acyl carrier protein</fullName>
    </submittedName>
</protein>
<name>A0A5B2WUZ0_9PSEU</name>
<evidence type="ECO:0000313" key="1">
    <source>
        <dbReference type="EMBL" id="KAA2255365.1"/>
    </source>
</evidence>
<comment type="caution">
    <text evidence="1">The sequence shown here is derived from an EMBL/GenBank/DDBJ whole genome shotgun (WGS) entry which is preliminary data.</text>
</comment>
<reference evidence="1 2" key="2">
    <citation type="submission" date="2019-09" db="EMBL/GenBank/DDBJ databases">
        <authorList>
            <person name="Jin C."/>
        </authorList>
    </citation>
    <scope>NUCLEOTIDE SEQUENCE [LARGE SCALE GENOMIC DNA]</scope>
    <source>
        <strain evidence="1 2">AN110305</strain>
    </source>
</reference>
<sequence length="394" mass="41836">MAVAVPTETLDRTWSPVLDDVRAAELDCLQANLAAVADRRHGPGSHLALGAWLRFASTGEPGGPPSVEVPLQQRLTEAEELLGLAVAKRWDGVDGPTLRALVAEHGPLYVVGDAHDMSWLPYFGRSHMEHSLLLADACDSCTVVDAYHNDTPWGSARPGVWRLSPTEFDAAVPTATAILLSEGPLPAVDPVGVLVGNARALANRAPADRYVTAVREHLGDPAALDRLVLDVWLLSRSRQLHASWLAEAPAAPADGWQLASAHADAWQAMSTQVYVAMRRAQRGGGVPTGLADRLRDLLDGDVALASALAALAVRASVVDALAAVLKLDPATAASAGVLRDLPNFNSFRLIDVIEHVEAQLGVVLDPDQLTATGLRDVEALSGMFRLAVEREDTP</sequence>
<dbReference type="RefSeq" id="WP_149852936.1">
    <property type="nucleotide sequence ID" value="NZ_VUOB01000057.1"/>
</dbReference>
<reference evidence="1 2" key="1">
    <citation type="submission" date="2019-09" db="EMBL/GenBank/DDBJ databases">
        <title>Goodfellowia gen. nov., a new genus of the Pseudonocardineae related to Actinoalloteichus, containing Goodfellowia coeruleoviolacea gen. nov., comb. nov. gen. nov., comb. nov.</title>
        <authorList>
            <person name="Labeda D."/>
        </authorList>
    </citation>
    <scope>NUCLEOTIDE SEQUENCE [LARGE SCALE GENOMIC DNA]</scope>
    <source>
        <strain evidence="1 2">AN110305</strain>
    </source>
</reference>
<gene>
    <name evidence="1" type="ORF">F0L68_28590</name>
</gene>
<organism evidence="1 2">
    <name type="scientific">Solihabitans fulvus</name>
    <dbReference type="NCBI Taxonomy" id="1892852"/>
    <lineage>
        <taxon>Bacteria</taxon>
        <taxon>Bacillati</taxon>
        <taxon>Actinomycetota</taxon>
        <taxon>Actinomycetes</taxon>
        <taxon>Pseudonocardiales</taxon>
        <taxon>Pseudonocardiaceae</taxon>
        <taxon>Solihabitans</taxon>
    </lineage>
</organism>
<proteinExistence type="predicted"/>